<keyword evidence="1" id="KW-0732">Signal</keyword>
<dbReference type="AlphaFoldDB" id="A0A8H6MA93"/>
<protein>
    <recommendedName>
        <fullName evidence="4">Secreted protein</fullName>
    </recommendedName>
</protein>
<evidence type="ECO:0000313" key="2">
    <source>
        <dbReference type="EMBL" id="KAF6756797.1"/>
    </source>
</evidence>
<feature type="signal peptide" evidence="1">
    <location>
        <begin position="1"/>
        <end position="18"/>
    </location>
</feature>
<name>A0A8H6MA93_9AGAR</name>
<feature type="chain" id="PRO_5034818253" description="Secreted protein" evidence="1">
    <location>
        <begin position="19"/>
        <end position="80"/>
    </location>
</feature>
<organism evidence="2 3">
    <name type="scientific">Ephemerocybe angulata</name>
    <dbReference type="NCBI Taxonomy" id="980116"/>
    <lineage>
        <taxon>Eukaryota</taxon>
        <taxon>Fungi</taxon>
        <taxon>Dikarya</taxon>
        <taxon>Basidiomycota</taxon>
        <taxon>Agaricomycotina</taxon>
        <taxon>Agaricomycetes</taxon>
        <taxon>Agaricomycetidae</taxon>
        <taxon>Agaricales</taxon>
        <taxon>Agaricineae</taxon>
        <taxon>Psathyrellaceae</taxon>
        <taxon>Ephemerocybe</taxon>
    </lineage>
</organism>
<evidence type="ECO:0008006" key="4">
    <source>
        <dbReference type="Google" id="ProtNLM"/>
    </source>
</evidence>
<reference evidence="2 3" key="1">
    <citation type="submission" date="2020-07" db="EMBL/GenBank/DDBJ databases">
        <title>Comparative genomics of pyrophilous fungi reveals a link between fire events and developmental genes.</title>
        <authorList>
            <consortium name="DOE Joint Genome Institute"/>
            <person name="Steindorff A.S."/>
            <person name="Carver A."/>
            <person name="Calhoun S."/>
            <person name="Stillman K."/>
            <person name="Liu H."/>
            <person name="Lipzen A."/>
            <person name="Pangilinan J."/>
            <person name="Labutti K."/>
            <person name="Bruns T.D."/>
            <person name="Grigoriev I.V."/>
        </authorList>
    </citation>
    <scope>NUCLEOTIDE SEQUENCE [LARGE SCALE GENOMIC DNA]</scope>
    <source>
        <strain evidence="2 3">CBS 144469</strain>
    </source>
</reference>
<gene>
    <name evidence="2" type="ORF">DFP72DRAFT_260836</name>
</gene>
<accession>A0A8H6MA93</accession>
<comment type="caution">
    <text evidence="2">The sequence shown here is derived from an EMBL/GenBank/DDBJ whole genome shotgun (WGS) entry which is preliminary data.</text>
</comment>
<sequence length="80" mass="8681">MHGYQISAWVSVLNRVTGTLICSVCKLCSSLAIGGQPRSATSLPRWPVIACSLSRSFPSCFSKRTQYGSLLNMKQSRGSL</sequence>
<keyword evidence="3" id="KW-1185">Reference proteome</keyword>
<proteinExistence type="predicted"/>
<dbReference type="Proteomes" id="UP000521943">
    <property type="component" value="Unassembled WGS sequence"/>
</dbReference>
<evidence type="ECO:0000313" key="3">
    <source>
        <dbReference type="Proteomes" id="UP000521943"/>
    </source>
</evidence>
<dbReference type="EMBL" id="JACGCI010000024">
    <property type="protein sequence ID" value="KAF6756797.1"/>
    <property type="molecule type" value="Genomic_DNA"/>
</dbReference>
<evidence type="ECO:0000256" key="1">
    <source>
        <dbReference type="SAM" id="SignalP"/>
    </source>
</evidence>